<dbReference type="EMBL" id="CP054836">
    <property type="protein sequence ID" value="QKV18352.1"/>
    <property type="molecule type" value="Genomic_DNA"/>
</dbReference>
<dbReference type="AlphaFoldDB" id="A0A6N1VGF9"/>
<sequence length="225" mass="24400">MFRSDIILKSSPDGTPEVSTGSATVVEPIDDDLAGSHGTGPVAFVPPATGILEPAIVSALQEILRFKSTPRNGGNIVDSLAKLERCARDADDPAARQMAEHARAATMTRKSILDEMRSGEWLRRGDRAEREANIRMVEAMRSGSASVLDLEDIGLRSRGIYTIHFTATGTFAGVSSEIVADFDAIARFQERSFLRSGDGSMTDKATGRNANFIQDGHKFLYVVWP</sequence>
<dbReference type="KEGG" id="orm:HTY61_07735"/>
<dbReference type="Proteomes" id="UP000509367">
    <property type="component" value="Chromosome"/>
</dbReference>
<gene>
    <name evidence="2" type="ORF">HTY61_07735</name>
</gene>
<evidence type="ECO:0000313" key="2">
    <source>
        <dbReference type="EMBL" id="QKV18352.1"/>
    </source>
</evidence>
<evidence type="ECO:0000256" key="1">
    <source>
        <dbReference type="SAM" id="MobiDB-lite"/>
    </source>
</evidence>
<protein>
    <submittedName>
        <fullName evidence="2">Uncharacterized protein</fullName>
    </submittedName>
</protein>
<feature type="region of interest" description="Disordered" evidence="1">
    <location>
        <begin position="1"/>
        <end position="22"/>
    </location>
</feature>
<keyword evidence="3" id="KW-1185">Reference proteome</keyword>
<accession>A0A6N1VGF9</accession>
<evidence type="ECO:0000313" key="3">
    <source>
        <dbReference type="Proteomes" id="UP000509367"/>
    </source>
</evidence>
<dbReference type="RefSeq" id="WP_175276246.1">
    <property type="nucleotide sequence ID" value="NZ_CP054836.1"/>
</dbReference>
<organism evidence="2 3">
    <name type="scientific">Oricola thermophila</name>
    <dbReference type="NCBI Taxonomy" id="2742145"/>
    <lineage>
        <taxon>Bacteria</taxon>
        <taxon>Pseudomonadati</taxon>
        <taxon>Pseudomonadota</taxon>
        <taxon>Alphaproteobacteria</taxon>
        <taxon>Hyphomicrobiales</taxon>
        <taxon>Ahrensiaceae</taxon>
        <taxon>Oricola</taxon>
    </lineage>
</organism>
<proteinExistence type="predicted"/>
<reference evidence="2 3" key="1">
    <citation type="submission" date="2020-06" db="EMBL/GenBank/DDBJ databases">
        <title>Oricola thermophila sp. nov. isolated from a tidal sediments.</title>
        <authorList>
            <person name="Kwon K.K."/>
            <person name="Yang S.-H."/>
            <person name="Park M.-J."/>
        </authorList>
    </citation>
    <scope>NUCLEOTIDE SEQUENCE [LARGE SCALE GENOMIC DNA]</scope>
    <source>
        <strain evidence="2 3">MEBiC13590</strain>
    </source>
</reference>
<name>A0A6N1VGF9_9HYPH</name>